<name>A0ABU0PM14_9MICC</name>
<gene>
    <name evidence="1" type="ORF">QFZ36_002313</name>
</gene>
<evidence type="ECO:0008006" key="3">
    <source>
        <dbReference type="Google" id="ProtNLM"/>
    </source>
</evidence>
<organism evidence="1 2">
    <name type="scientific">Pseudarthrobacter siccitolerans</name>
    <dbReference type="NCBI Taxonomy" id="861266"/>
    <lineage>
        <taxon>Bacteria</taxon>
        <taxon>Bacillati</taxon>
        <taxon>Actinomycetota</taxon>
        <taxon>Actinomycetes</taxon>
        <taxon>Micrococcales</taxon>
        <taxon>Micrococcaceae</taxon>
        <taxon>Pseudarthrobacter</taxon>
    </lineage>
</organism>
<sequence length="90" mass="9734">MLDGTALLAEALAAPRIPPASCSFNLLREPARRCITALEVLLTAHNVVAGLGAFAPKKSLLKVTARQFQYLSREFNERSVIPAWVSCPNA</sequence>
<comment type="caution">
    <text evidence="1">The sequence shown here is derived from an EMBL/GenBank/DDBJ whole genome shotgun (WGS) entry which is preliminary data.</text>
</comment>
<keyword evidence="2" id="KW-1185">Reference proteome</keyword>
<proteinExistence type="predicted"/>
<dbReference type="Proteomes" id="UP001236806">
    <property type="component" value="Unassembled WGS sequence"/>
</dbReference>
<accession>A0ABU0PM14</accession>
<protein>
    <recommendedName>
        <fullName evidence="3">Transposase</fullName>
    </recommendedName>
</protein>
<evidence type="ECO:0000313" key="2">
    <source>
        <dbReference type="Proteomes" id="UP001236806"/>
    </source>
</evidence>
<dbReference type="EMBL" id="JAUSXB010000001">
    <property type="protein sequence ID" value="MDQ0674752.1"/>
    <property type="molecule type" value="Genomic_DNA"/>
</dbReference>
<reference evidence="1 2" key="1">
    <citation type="submission" date="2023-07" db="EMBL/GenBank/DDBJ databases">
        <title>Comparative genomics of wheat-associated soil bacteria to identify genetic determinants of phenazine resistance.</title>
        <authorList>
            <person name="Mouncey N."/>
        </authorList>
    </citation>
    <scope>NUCLEOTIDE SEQUENCE [LARGE SCALE GENOMIC DNA]</scope>
    <source>
        <strain evidence="1 2">W1I3</strain>
    </source>
</reference>
<evidence type="ECO:0000313" key="1">
    <source>
        <dbReference type="EMBL" id="MDQ0674752.1"/>
    </source>
</evidence>